<dbReference type="UniPathway" id="UPA00098">
    <property type="reaction ID" value="UER00360"/>
</dbReference>
<keyword evidence="3 7" id="KW-0641">Proline biosynthesis</keyword>
<dbReference type="Gene3D" id="3.40.605.10">
    <property type="entry name" value="Aldehyde Dehydrogenase, Chain A, domain 1"/>
    <property type="match status" value="1"/>
</dbReference>
<dbReference type="PANTHER" id="PTHR11063">
    <property type="entry name" value="GLUTAMATE SEMIALDEHYDE DEHYDROGENASE"/>
    <property type="match status" value="1"/>
</dbReference>
<sequence>MSQQLAKEISQRAAKAARAVATLSEAEKNSVLQKMADAIRARQDKIIEVNKKDLVAGKEKGLSDAMMDRLELTPERIEGMASAIEEIIELKDPVGDSYVLDERPNGMKIEKMRIPLGVICMIYEARPNVTADAGALCFKSGNAVILRCGREAIDSSKAIAEALHEALEASNLPKDVITVVPTPDRELMTELLQQKDYIDLVIPRGGEGLIHFVSDTSKIPVIQHYKGVCHLYVDKDADLDKALAILLNGKTQRTGVCNALEGLLVHQDVADKFLPMAAKALAEKDVTIHADKRSVSYFDGADEIADDAFGEEYLALEIAVRTVDNYEGAIEHIQEFGSGHTEVIITENDETAKRFIREVDSAVTMANVSSRFSDGGQLGLGAEIGISTSKLHAYGPMGLEALTTEKFVVTGNGQVRD</sequence>
<dbReference type="GO" id="GO:0055129">
    <property type="term" value="P:L-proline biosynthetic process"/>
    <property type="evidence" value="ECO:0007669"/>
    <property type="project" value="UniProtKB-UniRule"/>
</dbReference>
<comment type="pathway">
    <text evidence="1 7">Amino-acid biosynthesis; L-proline biosynthesis; L-glutamate 5-semialdehyde from L-glutamate: step 2/2.</text>
</comment>
<comment type="subcellular location">
    <subcellularLocation>
        <location evidence="7">Cytoplasm</location>
    </subcellularLocation>
</comment>
<dbReference type="InterPro" id="IPR016161">
    <property type="entry name" value="Ald_DH/histidinol_DH"/>
</dbReference>
<dbReference type="HAMAP" id="MF_00412">
    <property type="entry name" value="ProA"/>
    <property type="match status" value="1"/>
</dbReference>
<dbReference type="SUPFAM" id="SSF53720">
    <property type="entry name" value="ALDH-like"/>
    <property type="match status" value="1"/>
</dbReference>
<evidence type="ECO:0000256" key="4">
    <source>
        <dbReference type="ARBA" id="ARBA00022857"/>
    </source>
</evidence>
<dbReference type="InterPro" id="IPR015590">
    <property type="entry name" value="Aldehyde_DH_dom"/>
</dbReference>
<evidence type="ECO:0000256" key="1">
    <source>
        <dbReference type="ARBA" id="ARBA00004985"/>
    </source>
</evidence>
<evidence type="ECO:0000256" key="7">
    <source>
        <dbReference type="HAMAP-Rule" id="MF_00412"/>
    </source>
</evidence>
<dbReference type="NCBIfam" id="NF001221">
    <property type="entry name" value="PRK00197.1"/>
    <property type="match status" value="1"/>
</dbReference>
<dbReference type="GO" id="GO:0050661">
    <property type="term" value="F:NADP binding"/>
    <property type="evidence" value="ECO:0007669"/>
    <property type="project" value="InterPro"/>
</dbReference>
<keyword evidence="2 7" id="KW-0028">Amino-acid biosynthesis</keyword>
<keyword evidence="10" id="KW-1185">Reference proteome</keyword>
<evidence type="ECO:0000256" key="6">
    <source>
        <dbReference type="ARBA" id="ARBA00049024"/>
    </source>
</evidence>
<dbReference type="GO" id="GO:0005737">
    <property type="term" value="C:cytoplasm"/>
    <property type="evidence" value="ECO:0007669"/>
    <property type="project" value="UniProtKB-SubCell"/>
</dbReference>
<dbReference type="EC" id="1.2.1.41" evidence="7"/>
<evidence type="ECO:0000313" key="9">
    <source>
        <dbReference type="EMBL" id="RUO64870.1"/>
    </source>
</evidence>
<dbReference type="OrthoDB" id="9809970at2"/>
<dbReference type="AlphaFoldDB" id="A0A432YTB5"/>
<keyword evidence="4 7" id="KW-0521">NADP</keyword>
<dbReference type="PROSITE" id="PS01223">
    <property type="entry name" value="PROA"/>
    <property type="match status" value="1"/>
</dbReference>
<evidence type="ECO:0000259" key="8">
    <source>
        <dbReference type="Pfam" id="PF00171"/>
    </source>
</evidence>
<accession>A0A432YTB5</accession>
<dbReference type="InterPro" id="IPR012134">
    <property type="entry name" value="Glu-5-SA_DH"/>
</dbReference>
<comment type="catalytic activity">
    <reaction evidence="6 7">
        <text>L-glutamate 5-semialdehyde + phosphate + NADP(+) = L-glutamyl 5-phosphate + NADPH + H(+)</text>
        <dbReference type="Rhea" id="RHEA:19541"/>
        <dbReference type="ChEBI" id="CHEBI:15378"/>
        <dbReference type="ChEBI" id="CHEBI:43474"/>
        <dbReference type="ChEBI" id="CHEBI:57783"/>
        <dbReference type="ChEBI" id="CHEBI:58066"/>
        <dbReference type="ChEBI" id="CHEBI:58274"/>
        <dbReference type="ChEBI" id="CHEBI:58349"/>
        <dbReference type="EC" id="1.2.1.41"/>
    </reaction>
</comment>
<dbReference type="RefSeq" id="WP_126783018.1">
    <property type="nucleotide sequence ID" value="NZ_PIQC01000009.1"/>
</dbReference>
<dbReference type="EMBL" id="PIQC01000009">
    <property type="protein sequence ID" value="RUO64870.1"/>
    <property type="molecule type" value="Genomic_DNA"/>
</dbReference>
<dbReference type="Pfam" id="PF00171">
    <property type="entry name" value="Aldedh"/>
    <property type="match status" value="1"/>
</dbReference>
<keyword evidence="5 7" id="KW-0560">Oxidoreductase</keyword>
<dbReference type="InterPro" id="IPR016163">
    <property type="entry name" value="Ald_DH_C"/>
</dbReference>
<dbReference type="PIRSF" id="PIRSF000151">
    <property type="entry name" value="GPR"/>
    <property type="match status" value="1"/>
</dbReference>
<evidence type="ECO:0000256" key="3">
    <source>
        <dbReference type="ARBA" id="ARBA00022650"/>
    </source>
</evidence>
<dbReference type="InterPro" id="IPR020593">
    <property type="entry name" value="G-glutamylP_reductase_CS"/>
</dbReference>
<evidence type="ECO:0000256" key="5">
    <source>
        <dbReference type="ARBA" id="ARBA00023002"/>
    </source>
</evidence>
<organism evidence="9 10">
    <name type="scientific">Idiomarina ramblicola</name>
    <dbReference type="NCBI Taxonomy" id="263724"/>
    <lineage>
        <taxon>Bacteria</taxon>
        <taxon>Pseudomonadati</taxon>
        <taxon>Pseudomonadota</taxon>
        <taxon>Gammaproteobacteria</taxon>
        <taxon>Alteromonadales</taxon>
        <taxon>Idiomarinaceae</taxon>
        <taxon>Idiomarina</taxon>
    </lineage>
</organism>
<comment type="similarity">
    <text evidence="7">Belongs to the gamma-glutamyl phosphate reductase family.</text>
</comment>
<gene>
    <name evidence="7" type="primary">proA</name>
    <name evidence="9" type="ORF">CWI78_11910</name>
</gene>
<dbReference type="CDD" id="cd07079">
    <property type="entry name" value="ALDH_F18-19_ProA-GPR"/>
    <property type="match status" value="1"/>
</dbReference>
<evidence type="ECO:0000256" key="2">
    <source>
        <dbReference type="ARBA" id="ARBA00022605"/>
    </source>
</evidence>
<reference evidence="10" key="1">
    <citation type="journal article" date="2018" name="Front. Microbiol.">
        <title>Genome-Based Analysis Reveals the Taxonomy and Diversity of the Family Idiomarinaceae.</title>
        <authorList>
            <person name="Liu Y."/>
            <person name="Lai Q."/>
            <person name="Shao Z."/>
        </authorList>
    </citation>
    <scope>NUCLEOTIDE SEQUENCE [LARGE SCALE GENOMIC DNA]</scope>
    <source>
        <strain evidence="10">R22</strain>
    </source>
</reference>
<dbReference type="InterPro" id="IPR000965">
    <property type="entry name" value="GPR_dom"/>
</dbReference>
<dbReference type="Proteomes" id="UP000288058">
    <property type="component" value="Unassembled WGS sequence"/>
</dbReference>
<dbReference type="NCBIfam" id="TIGR00407">
    <property type="entry name" value="proA"/>
    <property type="match status" value="1"/>
</dbReference>
<comment type="caution">
    <text evidence="9">The sequence shown here is derived from an EMBL/GenBank/DDBJ whole genome shotgun (WGS) entry which is preliminary data.</text>
</comment>
<dbReference type="Gene3D" id="3.40.309.10">
    <property type="entry name" value="Aldehyde Dehydrogenase, Chain A, domain 2"/>
    <property type="match status" value="1"/>
</dbReference>
<evidence type="ECO:0000313" key="10">
    <source>
        <dbReference type="Proteomes" id="UP000288058"/>
    </source>
</evidence>
<name>A0A432YTB5_9GAMM</name>
<dbReference type="FunFam" id="3.40.309.10:FF:000006">
    <property type="entry name" value="Gamma-glutamyl phosphate reductase"/>
    <property type="match status" value="1"/>
</dbReference>
<dbReference type="GO" id="GO:0004350">
    <property type="term" value="F:glutamate-5-semialdehyde dehydrogenase activity"/>
    <property type="evidence" value="ECO:0007669"/>
    <property type="project" value="UniProtKB-UniRule"/>
</dbReference>
<comment type="function">
    <text evidence="7">Catalyzes the NADPH-dependent reduction of L-glutamate 5-phosphate into L-glutamate 5-semialdehyde and phosphate. The product spontaneously undergoes cyclization to form 1-pyrroline-5-carboxylate.</text>
</comment>
<protein>
    <recommendedName>
        <fullName evidence="7">Gamma-glutamyl phosphate reductase</fullName>
        <shortName evidence="7">GPR</shortName>
        <ecNumber evidence="7">1.2.1.41</ecNumber>
    </recommendedName>
    <alternativeName>
        <fullName evidence="7">Glutamate-5-semialdehyde dehydrogenase</fullName>
    </alternativeName>
    <alternativeName>
        <fullName evidence="7">Glutamyl-gamma-semialdehyde dehydrogenase</fullName>
        <shortName evidence="7">GSA dehydrogenase</shortName>
    </alternativeName>
</protein>
<proteinExistence type="inferred from homology"/>
<keyword evidence="7" id="KW-0963">Cytoplasm</keyword>
<feature type="domain" description="Aldehyde dehydrogenase" evidence="8">
    <location>
        <begin position="4"/>
        <end position="284"/>
    </location>
</feature>
<dbReference type="InterPro" id="IPR016162">
    <property type="entry name" value="Ald_DH_N"/>
</dbReference>
<dbReference type="PANTHER" id="PTHR11063:SF8">
    <property type="entry name" value="DELTA-1-PYRROLINE-5-CARBOXYLATE SYNTHASE"/>
    <property type="match status" value="1"/>
</dbReference>